<protein>
    <submittedName>
        <fullName evidence="1">Uncharacterized protein</fullName>
    </submittedName>
</protein>
<proteinExistence type="predicted"/>
<evidence type="ECO:0000313" key="1">
    <source>
        <dbReference type="EMBL" id="XDI04483.1"/>
    </source>
</evidence>
<reference evidence="1" key="1">
    <citation type="submission" date="2024-05" db="EMBL/GenBank/DDBJ databases">
        <title>Herbiconiux sp. A18JL235.</title>
        <authorList>
            <person name="Zhang G."/>
        </authorList>
    </citation>
    <scope>NUCLEOTIDE SEQUENCE</scope>
    <source>
        <strain evidence="1">A18JL235</strain>
    </source>
</reference>
<organism evidence="1">
    <name type="scientific">Herbiconiux sp. A18JL235</name>
    <dbReference type="NCBI Taxonomy" id="3152363"/>
    <lineage>
        <taxon>Bacteria</taxon>
        <taxon>Bacillati</taxon>
        <taxon>Actinomycetota</taxon>
        <taxon>Actinomycetes</taxon>
        <taxon>Micrococcales</taxon>
        <taxon>Microbacteriaceae</taxon>
        <taxon>Herbiconiux</taxon>
    </lineage>
</organism>
<dbReference type="RefSeq" id="WP_368496885.1">
    <property type="nucleotide sequence ID" value="NZ_CP162511.1"/>
</dbReference>
<accession>A0AB39BE83</accession>
<dbReference type="AlphaFoldDB" id="A0AB39BE83"/>
<gene>
    <name evidence="1" type="ORF">ABFY20_14240</name>
</gene>
<dbReference type="EMBL" id="CP162511">
    <property type="protein sequence ID" value="XDI04483.1"/>
    <property type="molecule type" value="Genomic_DNA"/>
</dbReference>
<sequence>MTKLVYGKNGQVEFLSEAEKREAFDYLISSPDVEFLVEQNQEQGAWAPEKRIHFHSEIGVPAALVRNWTAGRSGIVARINCAELYDEVLPLREV</sequence>
<name>A0AB39BE83_9MICO</name>